<dbReference type="RefSeq" id="WP_256707388.1">
    <property type="nucleotide sequence ID" value="NZ_CP101914.1"/>
</dbReference>
<proteinExistence type="predicted"/>
<organism evidence="2 3">
    <name type="scientific">Oceanobacillus jeddahense</name>
    <dbReference type="NCBI Taxonomy" id="1462527"/>
    <lineage>
        <taxon>Bacteria</taxon>
        <taxon>Bacillati</taxon>
        <taxon>Bacillota</taxon>
        <taxon>Bacilli</taxon>
        <taxon>Bacillales</taxon>
        <taxon>Bacillaceae</taxon>
        <taxon>Oceanobacillus</taxon>
    </lineage>
</organism>
<keyword evidence="3" id="KW-1185">Reference proteome</keyword>
<accession>A0ABY5JP93</accession>
<evidence type="ECO:0000313" key="2">
    <source>
        <dbReference type="EMBL" id="UUI02121.1"/>
    </source>
</evidence>
<keyword evidence="1" id="KW-1133">Transmembrane helix</keyword>
<dbReference type="Proteomes" id="UP001059773">
    <property type="component" value="Chromosome"/>
</dbReference>
<evidence type="ECO:0000256" key="1">
    <source>
        <dbReference type="SAM" id="Phobius"/>
    </source>
</evidence>
<reference evidence="2" key="1">
    <citation type="submission" date="2022-07" db="EMBL/GenBank/DDBJ databases">
        <title>FELIX.</title>
        <authorList>
            <person name="Wan K.H."/>
            <person name="Park S."/>
            <person name="Lawrence Q."/>
            <person name="Eichenberger J.P."/>
            <person name="Booth B.W."/>
            <person name="Piaggio A.J."/>
            <person name="Chandler J.C."/>
            <person name="Franklin A.B."/>
            <person name="Celniker S.E."/>
        </authorList>
    </citation>
    <scope>NUCLEOTIDE SEQUENCE</scope>
    <source>
        <strain evidence="2">QA-1986 374</strain>
    </source>
</reference>
<keyword evidence="1" id="KW-0812">Transmembrane</keyword>
<evidence type="ECO:0000313" key="3">
    <source>
        <dbReference type="Proteomes" id="UP001059773"/>
    </source>
</evidence>
<dbReference type="EMBL" id="CP101914">
    <property type="protein sequence ID" value="UUI02121.1"/>
    <property type="molecule type" value="Genomic_DNA"/>
</dbReference>
<feature type="transmembrane region" description="Helical" evidence="1">
    <location>
        <begin position="30"/>
        <end position="49"/>
    </location>
</feature>
<keyword evidence="1" id="KW-0472">Membrane</keyword>
<gene>
    <name evidence="2" type="ORF">NP439_19060</name>
</gene>
<protein>
    <submittedName>
        <fullName evidence="2">Uncharacterized protein</fullName>
    </submittedName>
</protein>
<name>A0ABY5JP93_9BACI</name>
<sequence>MFWLALLAILILGCYLIVKSQTRGYKILGYFLVGSTVVFAVMAISLIGVETDSEIEEGSGDNFSMIVN</sequence>